<dbReference type="InterPro" id="IPR027434">
    <property type="entry name" value="Homing_endonucl"/>
</dbReference>
<dbReference type="GO" id="GO:0004519">
    <property type="term" value="F:endonuclease activity"/>
    <property type="evidence" value="ECO:0007669"/>
    <property type="project" value="UniProtKB-KW"/>
</dbReference>
<protein>
    <submittedName>
        <fullName evidence="2">Putative LAGLIDADG homing endonuclease</fullName>
    </submittedName>
</protein>
<keyword evidence="2" id="KW-0934">Plastid</keyword>
<dbReference type="Gene3D" id="3.10.28.10">
    <property type="entry name" value="Homing endonucleases"/>
    <property type="match status" value="2"/>
</dbReference>
<gene>
    <name evidence="2" type="primary">orf232</name>
</gene>
<keyword evidence="2" id="KW-0378">Hydrolase</keyword>
<dbReference type="PANTHER" id="PTHR47539">
    <property type="entry name" value="PENTATRICOPEPTIDE REPEAT-CONTAINING PROTEIN OTP51, CHLOROPLASTIC"/>
    <property type="match status" value="1"/>
</dbReference>
<evidence type="ECO:0000313" key="2">
    <source>
        <dbReference type="EMBL" id="AIT94541.1"/>
    </source>
</evidence>
<dbReference type="Pfam" id="PF03161">
    <property type="entry name" value="LAGLIDADG_2"/>
    <property type="match status" value="1"/>
</dbReference>
<keyword evidence="2" id="KW-0540">Nuclease</keyword>
<dbReference type="GeneID" id="22159864"/>
<feature type="domain" description="Homing endonuclease LAGLIDADG" evidence="1">
    <location>
        <begin position="14"/>
        <end position="174"/>
    </location>
</feature>
<dbReference type="GO" id="GO:0000373">
    <property type="term" value="P:Group II intron splicing"/>
    <property type="evidence" value="ECO:0007669"/>
    <property type="project" value="TreeGrafter"/>
</dbReference>
<accession>A0A097KMX4</accession>
<dbReference type="InterPro" id="IPR004860">
    <property type="entry name" value="LAGLIDADG_dom"/>
</dbReference>
<dbReference type="RefSeq" id="YP_009105829.1">
    <property type="nucleotide sequence ID" value="NC_025536.1"/>
</dbReference>
<dbReference type="RefSeq" id="YP_009105842.1">
    <property type="nucleotide sequence ID" value="NC_025536.1"/>
</dbReference>
<dbReference type="EMBL" id="KM462874">
    <property type="protein sequence ID" value="AIT94546.1"/>
    <property type="molecule type" value="Genomic_DNA"/>
</dbReference>
<dbReference type="InterPro" id="IPR052500">
    <property type="entry name" value="Chloro/Mito_RNA_Process"/>
</dbReference>
<dbReference type="GO" id="GO:0048564">
    <property type="term" value="P:photosystem I assembly"/>
    <property type="evidence" value="ECO:0007669"/>
    <property type="project" value="TreeGrafter"/>
</dbReference>
<reference evidence="2" key="1">
    <citation type="journal article" date="2014" name="BMC Evol. Biol.">
        <title>Chloroplast phylogenomic analysis resolves deep-level relationships within the green algal class Trebouxiophyceae.</title>
        <authorList>
            <person name="Lemieux C."/>
            <person name="Otis C."/>
            <person name="Turmel M."/>
        </authorList>
    </citation>
    <scope>NUCLEOTIDE SEQUENCE</scope>
</reference>
<keyword evidence="2" id="KW-0150">Chloroplast</keyword>
<sequence>MSSLEKKDLKKLRKEILIGIILGDGHLETQNKGKTFRLKIEQSEKHKDYVFHLYDIWEDFCLKSPQKKAKGNSYNYAFQTLSSSTFRFYAQLFYDDKGKKIIPKESLLLNLLTPLGLAYWYMDDGSLKSSQSKGVYLNTQGFTKEEINTLCIILKKKFDLDAWKSKDRDRFRIYKAKLYKFNFFNFKKVKIYISGKSYEKLRFLIFPHLLESFHYKFPTIRIKPNTNKSRVN</sequence>
<organism evidence="2">
    <name type="scientific">Koliella corcontica</name>
    <dbReference type="NCBI Taxonomy" id="155904"/>
    <lineage>
        <taxon>Eukaryota</taxon>
        <taxon>Viridiplantae</taxon>
        <taxon>Chlorophyta</taxon>
        <taxon>core chlorophytes</taxon>
        <taxon>Trebouxiophyceae</taxon>
        <taxon>Prasiolales</taxon>
        <taxon>Koliellaceae</taxon>
        <taxon>Koliella</taxon>
    </lineage>
</organism>
<proteinExistence type="predicted"/>
<evidence type="ECO:0000259" key="1">
    <source>
        <dbReference type="Pfam" id="PF03161"/>
    </source>
</evidence>
<dbReference type="AlphaFoldDB" id="A0A097KMX4"/>
<geneLocation type="chloroplast" evidence="2"/>
<dbReference type="EMBL" id="KM462874">
    <property type="protein sequence ID" value="AIT94541.1"/>
    <property type="molecule type" value="Genomic_DNA"/>
</dbReference>
<dbReference type="GO" id="GO:0045292">
    <property type="term" value="P:mRNA cis splicing, via spliceosome"/>
    <property type="evidence" value="ECO:0007669"/>
    <property type="project" value="TreeGrafter"/>
</dbReference>
<name>A0A097KMX4_9CHLO</name>
<dbReference type="PANTHER" id="PTHR47539:SF1">
    <property type="entry name" value="PENTATRICOPEPTIDE REPEAT-CONTAINING PROTEIN OTP51, CHLOROPLASTIC"/>
    <property type="match status" value="1"/>
</dbReference>
<dbReference type="SUPFAM" id="SSF55608">
    <property type="entry name" value="Homing endonucleases"/>
    <property type="match status" value="1"/>
</dbReference>
<keyword evidence="2" id="KW-0255">Endonuclease</keyword>
<dbReference type="GeneID" id="22159875"/>